<dbReference type="GO" id="GO:0006614">
    <property type="term" value="P:SRP-dependent cotranslational protein targeting to membrane"/>
    <property type="evidence" value="ECO:0007669"/>
    <property type="project" value="InterPro"/>
</dbReference>
<dbReference type="AlphaFoldDB" id="S8C401"/>
<feature type="region of interest" description="Disordered" evidence="1">
    <location>
        <begin position="28"/>
        <end position="66"/>
    </location>
</feature>
<evidence type="ECO:0000313" key="4">
    <source>
        <dbReference type="Proteomes" id="UP000015100"/>
    </source>
</evidence>
<dbReference type="PANTHER" id="PTHR12834:SF12">
    <property type="entry name" value="SIGNAL RECOGNITION PARTICLE 9 KDA PROTEIN"/>
    <property type="match status" value="1"/>
</dbReference>
<evidence type="ECO:0000256" key="1">
    <source>
        <dbReference type="SAM" id="MobiDB-lite"/>
    </source>
</evidence>
<reference evidence="4" key="2">
    <citation type="submission" date="2013-04" db="EMBL/GenBank/DDBJ databases">
        <title>Genomic mechanisms accounting for the adaptation to parasitism in nematode-trapping fungi.</title>
        <authorList>
            <person name="Ahren D.G."/>
        </authorList>
    </citation>
    <scope>NUCLEOTIDE SEQUENCE [LARGE SCALE GENOMIC DNA]</scope>
    <source>
        <strain evidence="4">CBS 200.50</strain>
    </source>
</reference>
<dbReference type="GO" id="GO:0005786">
    <property type="term" value="C:signal recognition particle, endoplasmic reticulum targeting"/>
    <property type="evidence" value="ECO:0007669"/>
    <property type="project" value="TreeGrafter"/>
</dbReference>
<dbReference type="HOGENOM" id="CLU_096859_0_0_1"/>
<gene>
    <name evidence="3" type="ORF">H072_3558</name>
</gene>
<dbReference type="EMBL" id="AQGS01000114">
    <property type="protein sequence ID" value="EPS42407.1"/>
    <property type="molecule type" value="Genomic_DNA"/>
</dbReference>
<dbReference type="eggNOG" id="ENOG502SD1I">
    <property type="taxonomic scope" value="Eukaryota"/>
</dbReference>
<feature type="compositionally biased region" description="Basic residues" evidence="1">
    <location>
        <begin position="163"/>
        <end position="172"/>
    </location>
</feature>
<feature type="domain" description="SRP9" evidence="2">
    <location>
        <begin position="9"/>
        <end position="109"/>
    </location>
</feature>
<dbReference type="InterPro" id="IPR039432">
    <property type="entry name" value="SRP9_dom"/>
</dbReference>
<dbReference type="InterPro" id="IPR039914">
    <property type="entry name" value="SRP9-like"/>
</dbReference>
<proteinExistence type="predicted"/>
<comment type="caution">
    <text evidence="3">The sequence shown here is derived from an EMBL/GenBank/DDBJ whole genome shotgun (WGS) entry which is preliminary data.</text>
</comment>
<dbReference type="STRING" id="1284197.S8C401"/>
<evidence type="ECO:0000259" key="2">
    <source>
        <dbReference type="Pfam" id="PF05486"/>
    </source>
</evidence>
<evidence type="ECO:0000313" key="3">
    <source>
        <dbReference type="EMBL" id="EPS42407.1"/>
    </source>
</evidence>
<reference evidence="3 4" key="1">
    <citation type="journal article" date="2013" name="PLoS Genet.">
        <title>Genomic mechanisms accounting for the adaptation to parasitism in nematode-trapping fungi.</title>
        <authorList>
            <person name="Meerupati T."/>
            <person name="Andersson K.M."/>
            <person name="Friman E."/>
            <person name="Kumar D."/>
            <person name="Tunlid A."/>
            <person name="Ahren D."/>
        </authorList>
    </citation>
    <scope>NUCLEOTIDE SEQUENCE [LARGE SCALE GENOMIC DNA]</scope>
    <source>
        <strain evidence="3 4">CBS 200.50</strain>
    </source>
</reference>
<sequence length="172" mass="17816">MVRVYSPVDFVERSLQLLQAYPNTTKITTTYHITPPPDPSKPTRHPKPTKPTSSTSVAAPTEEKPKAPRGILKLKTYDPISGAIVTFRTDKISDVGRLVGGLHRLGRCMAGVKDIPPESTTATAVEAQTGGSAPTVSKDAVAGAVADGGEGSAAAAAAGGSKGGKKKNKKKK</sequence>
<dbReference type="Proteomes" id="UP000015100">
    <property type="component" value="Unassembled WGS sequence"/>
</dbReference>
<keyword evidence="4" id="KW-1185">Reference proteome</keyword>
<accession>S8C401</accession>
<dbReference type="Pfam" id="PF05486">
    <property type="entry name" value="SRP9-21"/>
    <property type="match status" value="1"/>
</dbReference>
<dbReference type="PANTHER" id="PTHR12834">
    <property type="entry name" value="SIGNAL RECOGNITION PARTICLE 9 KDA PROTEIN"/>
    <property type="match status" value="1"/>
</dbReference>
<name>S8C401_DACHA</name>
<organism evidence="3 4">
    <name type="scientific">Dactylellina haptotyla (strain CBS 200.50)</name>
    <name type="common">Nematode-trapping fungus</name>
    <name type="synonym">Monacrosporium haptotylum</name>
    <dbReference type="NCBI Taxonomy" id="1284197"/>
    <lineage>
        <taxon>Eukaryota</taxon>
        <taxon>Fungi</taxon>
        <taxon>Dikarya</taxon>
        <taxon>Ascomycota</taxon>
        <taxon>Pezizomycotina</taxon>
        <taxon>Orbiliomycetes</taxon>
        <taxon>Orbiliales</taxon>
        <taxon>Orbiliaceae</taxon>
        <taxon>Dactylellina</taxon>
    </lineage>
</organism>
<dbReference type="OrthoDB" id="5419752at2759"/>
<dbReference type="OMA" id="YETNKGA"/>
<feature type="region of interest" description="Disordered" evidence="1">
    <location>
        <begin position="149"/>
        <end position="172"/>
    </location>
</feature>
<protein>
    <recommendedName>
        <fullName evidence="2">SRP9 domain-containing protein</fullName>
    </recommendedName>
</protein>